<evidence type="ECO:0000256" key="1">
    <source>
        <dbReference type="ARBA" id="ARBA00022676"/>
    </source>
</evidence>
<reference evidence="8" key="1">
    <citation type="submission" date="2016-10" db="EMBL/GenBank/DDBJ databases">
        <authorList>
            <person name="Varghese N."/>
            <person name="Submissions S."/>
        </authorList>
    </citation>
    <scope>NUCLEOTIDE SEQUENCE [LARGE SCALE GENOMIC DNA]</scope>
    <source>
        <strain evidence="8">ATCC 35263</strain>
    </source>
</reference>
<proteinExistence type="predicted"/>
<dbReference type="CDD" id="cd03802">
    <property type="entry name" value="GT4_AviGT4-like"/>
    <property type="match status" value="1"/>
</dbReference>
<dbReference type="GO" id="GO:0016757">
    <property type="term" value="F:glycosyltransferase activity"/>
    <property type="evidence" value="ECO:0007669"/>
    <property type="project" value="UniProtKB-KW"/>
</dbReference>
<dbReference type="InterPro" id="IPR001296">
    <property type="entry name" value="Glyco_trans_1"/>
</dbReference>
<evidence type="ECO:0000256" key="3">
    <source>
        <dbReference type="SAM" id="MobiDB-lite"/>
    </source>
</evidence>
<feature type="region of interest" description="Disordered" evidence="3">
    <location>
        <begin position="438"/>
        <end position="488"/>
    </location>
</feature>
<feature type="transmembrane region" description="Helical" evidence="4">
    <location>
        <begin position="12"/>
        <end position="36"/>
    </location>
</feature>
<evidence type="ECO:0000259" key="5">
    <source>
        <dbReference type="Pfam" id="PF00534"/>
    </source>
</evidence>
<keyword evidence="2 7" id="KW-0808">Transferase</keyword>
<dbReference type="InterPro" id="IPR028098">
    <property type="entry name" value="Glyco_trans_4-like_N"/>
</dbReference>
<dbReference type="EMBL" id="FNWJ01000002">
    <property type="protein sequence ID" value="SEH14016.1"/>
    <property type="molecule type" value="Genomic_DNA"/>
</dbReference>
<dbReference type="Gene3D" id="3.40.50.2000">
    <property type="entry name" value="Glycogen Phosphorylase B"/>
    <property type="match status" value="2"/>
</dbReference>
<keyword evidence="8" id="KW-1185">Reference proteome</keyword>
<feature type="domain" description="Glycosyltransferase subfamily 4-like N-terminal" evidence="6">
    <location>
        <begin position="105"/>
        <end position="221"/>
    </location>
</feature>
<gene>
    <name evidence="7" type="ORF">SAMN02745716_1456</name>
</gene>
<dbReference type="PANTHER" id="PTHR12526">
    <property type="entry name" value="GLYCOSYLTRANSFERASE"/>
    <property type="match status" value="1"/>
</dbReference>
<dbReference type="Pfam" id="PF00534">
    <property type="entry name" value="Glycos_transf_1"/>
    <property type="match status" value="1"/>
</dbReference>
<dbReference type="Proteomes" id="UP000222056">
    <property type="component" value="Unassembled WGS sequence"/>
</dbReference>
<evidence type="ECO:0000313" key="8">
    <source>
        <dbReference type="Proteomes" id="UP000222056"/>
    </source>
</evidence>
<evidence type="ECO:0000256" key="2">
    <source>
        <dbReference type="ARBA" id="ARBA00022679"/>
    </source>
</evidence>
<dbReference type="PANTHER" id="PTHR12526:SF595">
    <property type="entry name" value="BLL5217 PROTEIN"/>
    <property type="match status" value="1"/>
</dbReference>
<sequence>MGGAWLAAVGDLTLTALLTATCAVLVFAPWLAPLLASAIAGLRSRGEAKEAAARPTELAPLAGEAAIRSRLYSASALGRPAVVRRGRLRIAMLAPPWIEVPPRGYGGIELVVAHLTDALVDLGHDVVLFAPPGSRSRAQLLTPLERPHPQVIGQALEEADHVAQALAYVENPANGRFDLVHDHSGFVALAFADRLATPMLHTLHGPFDERTYGFYARHGHKAAMVAISAAQLRAAPPGLNVVGVIPNPLRVDDWPFRREKEDFLLWIGRMSPVKGPHRAIEVARLAERPLVLAGPVQPGQERFFSEHVEPHIDGQNVRYVGEVGGELKQQLFARAAALLMPIRWPEPFGMVMIEALACGTPVIAFREGSAEEIVDDGLTGFLVADEREMARAVGRLSEIDPERCRSVARERFDVERVARAYESAYRLVVGATTRSLARSQTVPRTRTPRSAMRVARSHSSGSVAAPASVTSRPISTRTRSSAAPAAQA</sequence>
<keyword evidence="4" id="KW-0812">Transmembrane</keyword>
<dbReference type="Pfam" id="PF13439">
    <property type="entry name" value="Glyco_transf_4"/>
    <property type="match status" value="1"/>
</dbReference>
<evidence type="ECO:0000259" key="6">
    <source>
        <dbReference type="Pfam" id="PF13439"/>
    </source>
</evidence>
<evidence type="ECO:0000256" key="4">
    <source>
        <dbReference type="SAM" id="Phobius"/>
    </source>
</evidence>
<feature type="domain" description="Glycosyl transferase family 1" evidence="5">
    <location>
        <begin position="258"/>
        <end position="400"/>
    </location>
</feature>
<keyword evidence="1" id="KW-0328">Glycosyltransferase</keyword>
<name>A0A1H6FT46_THEAL</name>
<feature type="compositionally biased region" description="Low complexity" evidence="3">
    <location>
        <begin position="468"/>
        <end position="488"/>
    </location>
</feature>
<dbReference type="STRING" id="29539.SAMN02745716_1456"/>
<organism evidence="7 8">
    <name type="scientific">Thermoleophilum album</name>
    <dbReference type="NCBI Taxonomy" id="29539"/>
    <lineage>
        <taxon>Bacteria</taxon>
        <taxon>Bacillati</taxon>
        <taxon>Actinomycetota</taxon>
        <taxon>Thermoleophilia</taxon>
        <taxon>Thermoleophilales</taxon>
        <taxon>Thermoleophilaceae</taxon>
        <taxon>Thermoleophilum</taxon>
    </lineage>
</organism>
<accession>A0A1H6FT46</accession>
<keyword evidence="4" id="KW-1133">Transmembrane helix</keyword>
<evidence type="ECO:0000313" key="7">
    <source>
        <dbReference type="EMBL" id="SEH14016.1"/>
    </source>
</evidence>
<keyword evidence="4" id="KW-0472">Membrane</keyword>
<dbReference type="AlphaFoldDB" id="A0A1H6FT46"/>
<protein>
    <submittedName>
        <fullName evidence="7">Glycosyltransferase involved in cell wall bisynthesis</fullName>
    </submittedName>
</protein>
<dbReference type="SUPFAM" id="SSF53756">
    <property type="entry name" value="UDP-Glycosyltransferase/glycogen phosphorylase"/>
    <property type="match status" value="1"/>
</dbReference>